<keyword evidence="2 5" id="KW-0812">Transmembrane</keyword>
<comment type="subcellular location">
    <subcellularLocation>
        <location evidence="1">Membrane</location>
        <topology evidence="1">Multi-pass membrane protein</topology>
    </subcellularLocation>
</comment>
<evidence type="ECO:0000256" key="5">
    <source>
        <dbReference type="SAM" id="Phobius"/>
    </source>
</evidence>
<dbReference type="EMBL" id="CAIF01000080">
    <property type="protein sequence ID" value="CCH43459.1"/>
    <property type="molecule type" value="Genomic_DNA"/>
</dbReference>
<feature type="transmembrane region" description="Helical" evidence="5">
    <location>
        <begin position="136"/>
        <end position="156"/>
    </location>
</feature>
<dbReference type="CDD" id="cd17316">
    <property type="entry name" value="MFS_SV2_like"/>
    <property type="match status" value="1"/>
</dbReference>
<keyword evidence="8" id="KW-1185">Reference proteome</keyword>
<evidence type="ECO:0000256" key="2">
    <source>
        <dbReference type="ARBA" id="ARBA00022692"/>
    </source>
</evidence>
<dbReference type="AlphaFoldDB" id="K0KPV9"/>
<feature type="transmembrane region" description="Helical" evidence="5">
    <location>
        <begin position="110"/>
        <end position="130"/>
    </location>
</feature>
<dbReference type="Gene3D" id="1.20.1250.20">
    <property type="entry name" value="MFS general substrate transporter like domains"/>
    <property type="match status" value="2"/>
</dbReference>
<feature type="transmembrane region" description="Helical" evidence="5">
    <location>
        <begin position="321"/>
        <end position="340"/>
    </location>
</feature>
<gene>
    <name evidence="7" type="ORF">BN7_3009</name>
</gene>
<accession>K0KPV9</accession>
<evidence type="ECO:0000313" key="8">
    <source>
        <dbReference type="Proteomes" id="UP000009328"/>
    </source>
</evidence>
<feature type="transmembrane region" description="Helical" evidence="5">
    <location>
        <begin position="199"/>
        <end position="220"/>
    </location>
</feature>
<dbReference type="InterPro" id="IPR036259">
    <property type="entry name" value="MFS_trans_sf"/>
</dbReference>
<protein>
    <submittedName>
        <fullName evidence="7">Carboxylic acid transporter protein</fullName>
    </submittedName>
</protein>
<sequence length="502" mass="56065">MSIITEYLKTRVTTLIPTREELQKEKEALNPFPALKQMTWKQWQFFLVGFLAWTWDAFDFFTVSMNVSAIADDLNKEVSDVTWGITLVLMLRSVGAVIFGYLGDRYGRKFPYILNMLLIVVLQISCGFVKTFEQFLGVRSLFGIVLGGCFGVASATALEGAPVRARSVLSGVFQQGYALGYLLVVVFNRAITDNSPHGWRAIFWFSSGPPVLLIAWRLCLPETDEFLQQQLHLKESNKSQFFKDAKKALKEHWIKLCYMVILMSAFNFSSHGSQDLYPTLLTRQLEFGHDRSTVTNSVANLGALTGGIIMGHFSGFIGRRLIVVIGCILGGAMIYPWAFVTGNGINAGAFWLQFFVQGNWAIVPIHLAELSPPEFRAFVTGVSYQLGNLASSASSTIESTIGERFPLYDEAGNQRDGVYDYGKVMAIFMGCVFAFLLVVMLFGPENKNGEINFVMEDEEIKDLAEKGKIVKPERSEVLEGEFVSSSNETELKAVKAHVEHKE</sequence>
<dbReference type="eggNOG" id="ENOG502QPK1">
    <property type="taxonomic scope" value="Eukaryota"/>
</dbReference>
<dbReference type="InterPro" id="IPR020846">
    <property type="entry name" value="MFS_dom"/>
</dbReference>
<dbReference type="GO" id="GO:0005886">
    <property type="term" value="C:plasma membrane"/>
    <property type="evidence" value="ECO:0007669"/>
    <property type="project" value="TreeGrafter"/>
</dbReference>
<dbReference type="InParanoid" id="K0KPV9"/>
<dbReference type="InterPro" id="IPR005828">
    <property type="entry name" value="MFS_sugar_transport-like"/>
</dbReference>
<evidence type="ECO:0000259" key="6">
    <source>
        <dbReference type="PROSITE" id="PS50850"/>
    </source>
</evidence>
<proteinExistence type="predicted"/>
<keyword evidence="4 5" id="KW-0472">Membrane</keyword>
<feature type="transmembrane region" description="Helical" evidence="5">
    <location>
        <begin position="168"/>
        <end position="187"/>
    </location>
</feature>
<reference evidence="7 8" key="1">
    <citation type="journal article" date="2012" name="Eukaryot. Cell">
        <title>Draft genome sequence of Wickerhamomyces ciferrii NRRL Y-1031 F-60-10.</title>
        <authorList>
            <person name="Schneider J."/>
            <person name="Andrea H."/>
            <person name="Blom J."/>
            <person name="Jaenicke S."/>
            <person name="Ruckert C."/>
            <person name="Schorsch C."/>
            <person name="Szczepanowski R."/>
            <person name="Farwick M."/>
            <person name="Goesmann A."/>
            <person name="Puhler A."/>
            <person name="Schaffer S."/>
            <person name="Tauch A."/>
            <person name="Kohler T."/>
            <person name="Brinkrolf K."/>
        </authorList>
    </citation>
    <scope>NUCLEOTIDE SEQUENCE [LARGE SCALE GENOMIC DNA]</scope>
    <source>
        <strain evidence="8">ATCC 14091 / BCRC 22168 / CBS 111 / JCM 3599 / NBRC 0793 / NRRL Y-1031 F-60-10</strain>
    </source>
</reference>
<dbReference type="Pfam" id="PF00083">
    <property type="entry name" value="Sugar_tr"/>
    <property type="match status" value="1"/>
</dbReference>
<dbReference type="PROSITE" id="PS50850">
    <property type="entry name" value="MFS"/>
    <property type="match status" value="1"/>
</dbReference>
<feature type="transmembrane region" description="Helical" evidence="5">
    <location>
        <begin position="253"/>
        <end position="273"/>
    </location>
</feature>
<dbReference type="HOGENOM" id="CLU_001265_46_1_1"/>
<comment type="caution">
    <text evidence="7">The sequence shown here is derived from an EMBL/GenBank/DDBJ whole genome shotgun (WGS) entry which is preliminary data.</text>
</comment>
<evidence type="ECO:0000256" key="4">
    <source>
        <dbReference type="ARBA" id="ARBA00023136"/>
    </source>
</evidence>
<dbReference type="SUPFAM" id="SSF103473">
    <property type="entry name" value="MFS general substrate transporter"/>
    <property type="match status" value="1"/>
</dbReference>
<organism evidence="7 8">
    <name type="scientific">Wickerhamomyces ciferrii (strain ATCC 14091 / BCRC 22168 / CBS 111 / JCM 3599 / NBRC 0793 / NRRL Y-1031 F-60-10)</name>
    <name type="common">Yeast</name>
    <name type="synonym">Pichia ciferrii</name>
    <dbReference type="NCBI Taxonomy" id="1206466"/>
    <lineage>
        <taxon>Eukaryota</taxon>
        <taxon>Fungi</taxon>
        <taxon>Dikarya</taxon>
        <taxon>Ascomycota</taxon>
        <taxon>Saccharomycotina</taxon>
        <taxon>Saccharomycetes</taxon>
        <taxon>Phaffomycetales</taxon>
        <taxon>Wickerhamomycetaceae</taxon>
        <taxon>Wickerhamomyces</taxon>
    </lineage>
</organism>
<dbReference type="GO" id="GO:0035879">
    <property type="term" value="P:plasma membrane lactate transport"/>
    <property type="evidence" value="ECO:0007669"/>
    <property type="project" value="TreeGrafter"/>
</dbReference>
<evidence type="ECO:0000256" key="1">
    <source>
        <dbReference type="ARBA" id="ARBA00004141"/>
    </source>
</evidence>
<feature type="transmembrane region" description="Helical" evidence="5">
    <location>
        <begin position="424"/>
        <end position="443"/>
    </location>
</feature>
<name>K0KPV9_WICCF</name>
<keyword evidence="3 5" id="KW-1133">Transmembrane helix</keyword>
<evidence type="ECO:0000256" key="3">
    <source>
        <dbReference type="ARBA" id="ARBA00022989"/>
    </source>
</evidence>
<dbReference type="Proteomes" id="UP000009328">
    <property type="component" value="Unassembled WGS sequence"/>
</dbReference>
<dbReference type="PANTHER" id="PTHR23508:SF10">
    <property type="entry name" value="CARBOXYLIC ACID TRANSPORTER PROTEIN HOMOLOG"/>
    <property type="match status" value="1"/>
</dbReference>
<feature type="transmembrane region" description="Helical" evidence="5">
    <location>
        <begin position="45"/>
        <end position="71"/>
    </location>
</feature>
<feature type="transmembrane region" description="Helical" evidence="5">
    <location>
        <begin position="293"/>
        <end position="314"/>
    </location>
</feature>
<evidence type="ECO:0000313" key="7">
    <source>
        <dbReference type="EMBL" id="CCH43459.1"/>
    </source>
</evidence>
<feature type="transmembrane region" description="Helical" evidence="5">
    <location>
        <begin position="83"/>
        <end position="103"/>
    </location>
</feature>
<feature type="domain" description="Major facilitator superfamily (MFS) profile" evidence="6">
    <location>
        <begin position="45"/>
        <end position="447"/>
    </location>
</feature>
<dbReference type="PANTHER" id="PTHR23508">
    <property type="entry name" value="CARBOXYLIC ACID TRANSPORTER PROTEIN HOMOLOG"/>
    <property type="match status" value="1"/>
</dbReference>
<dbReference type="GO" id="GO:0015355">
    <property type="term" value="F:secondary active monocarboxylate transmembrane transporter activity"/>
    <property type="evidence" value="ECO:0007669"/>
    <property type="project" value="TreeGrafter"/>
</dbReference>